<dbReference type="SUPFAM" id="SSF57756">
    <property type="entry name" value="Retrovirus zinc finger-like domains"/>
    <property type="match status" value="1"/>
</dbReference>
<dbReference type="InterPro" id="IPR036875">
    <property type="entry name" value="Znf_CCHC_sf"/>
</dbReference>
<dbReference type="AlphaFoldDB" id="A0AAV3PX37"/>
<feature type="region of interest" description="Disordered" evidence="3">
    <location>
        <begin position="217"/>
        <end position="249"/>
    </location>
</feature>
<feature type="coiled-coil region" evidence="2">
    <location>
        <begin position="61"/>
        <end position="88"/>
    </location>
</feature>
<evidence type="ECO:0000313" key="5">
    <source>
        <dbReference type="EMBL" id="GAA0154512.1"/>
    </source>
</evidence>
<dbReference type="InterPro" id="IPR005162">
    <property type="entry name" value="Retrotrans_gag_dom"/>
</dbReference>
<accession>A0AAV3PX37</accession>
<dbReference type="EMBL" id="BAABME010002412">
    <property type="protein sequence ID" value="GAA0154512.1"/>
    <property type="molecule type" value="Genomic_DNA"/>
</dbReference>
<dbReference type="SMART" id="SM00343">
    <property type="entry name" value="ZnF_C2HC"/>
    <property type="match status" value="2"/>
</dbReference>
<keyword evidence="2" id="KW-0175">Coiled coil</keyword>
<feature type="domain" description="CCHC-type" evidence="4">
    <location>
        <begin position="149"/>
        <end position="165"/>
    </location>
</feature>
<keyword evidence="1" id="KW-0863">Zinc-finger</keyword>
<comment type="caution">
    <text evidence="5">The sequence shown here is derived from an EMBL/GenBank/DDBJ whole genome shotgun (WGS) entry which is preliminary data.</text>
</comment>
<feature type="region of interest" description="Disordered" evidence="3">
    <location>
        <begin position="108"/>
        <end position="138"/>
    </location>
</feature>
<reference evidence="5 6" key="1">
    <citation type="submission" date="2024-01" db="EMBL/GenBank/DDBJ databases">
        <title>The complete chloroplast genome sequence of Lithospermum erythrorhizon: insights into the phylogenetic relationship among Boraginaceae species and the maternal lineages of purple gromwells.</title>
        <authorList>
            <person name="Okada T."/>
            <person name="Watanabe K."/>
        </authorList>
    </citation>
    <scope>NUCLEOTIDE SEQUENCE [LARGE SCALE GENOMIC DNA]</scope>
</reference>
<keyword evidence="1" id="KW-0862">Zinc</keyword>
<protein>
    <recommendedName>
        <fullName evidence="4">CCHC-type domain-containing protein</fullName>
    </recommendedName>
</protein>
<dbReference type="Proteomes" id="UP001454036">
    <property type="component" value="Unassembled WGS sequence"/>
</dbReference>
<feature type="compositionally biased region" description="Low complexity" evidence="3">
    <location>
        <begin position="119"/>
        <end position="131"/>
    </location>
</feature>
<evidence type="ECO:0000256" key="2">
    <source>
        <dbReference type="SAM" id="Coils"/>
    </source>
</evidence>
<sequence length="249" mass="28437">MGIEGELMVQFAAYRFHDEARVCWTNLHRSLIVNGQIPMTWDRFVEIFNENYCLSTHISALERELIQLNQGRRTINEYEKRFNELCRQMCLIKNVALKVEMEQVEFQARRDKSGRQDMSSNSGQGNSGFQGRPVWGSNGTYRERHESGRCFRCGSTDHRVLNCPKKVIYFLCQQVRHIATNCHQFQGISSGTGAYTPMQPIRGGFQSGCGGRFGGRANQGRGAGNGRGADKRQYSNTFMKTPEPKTYIR</sequence>
<dbReference type="Pfam" id="PF03732">
    <property type="entry name" value="Retrotrans_gag"/>
    <property type="match status" value="1"/>
</dbReference>
<dbReference type="PROSITE" id="PS50158">
    <property type="entry name" value="ZF_CCHC"/>
    <property type="match status" value="1"/>
</dbReference>
<dbReference type="GO" id="GO:0003676">
    <property type="term" value="F:nucleic acid binding"/>
    <property type="evidence" value="ECO:0007669"/>
    <property type="project" value="InterPro"/>
</dbReference>
<proteinExistence type="predicted"/>
<name>A0AAV3PX37_LITER</name>
<dbReference type="Gene3D" id="4.10.60.10">
    <property type="entry name" value="Zinc finger, CCHC-type"/>
    <property type="match status" value="1"/>
</dbReference>
<dbReference type="GO" id="GO:0008270">
    <property type="term" value="F:zinc ion binding"/>
    <property type="evidence" value="ECO:0007669"/>
    <property type="project" value="UniProtKB-KW"/>
</dbReference>
<keyword evidence="1" id="KW-0479">Metal-binding</keyword>
<organism evidence="5 6">
    <name type="scientific">Lithospermum erythrorhizon</name>
    <name type="common">Purple gromwell</name>
    <name type="synonym">Lithospermum officinale var. erythrorhizon</name>
    <dbReference type="NCBI Taxonomy" id="34254"/>
    <lineage>
        <taxon>Eukaryota</taxon>
        <taxon>Viridiplantae</taxon>
        <taxon>Streptophyta</taxon>
        <taxon>Embryophyta</taxon>
        <taxon>Tracheophyta</taxon>
        <taxon>Spermatophyta</taxon>
        <taxon>Magnoliopsida</taxon>
        <taxon>eudicotyledons</taxon>
        <taxon>Gunneridae</taxon>
        <taxon>Pentapetalae</taxon>
        <taxon>asterids</taxon>
        <taxon>lamiids</taxon>
        <taxon>Boraginales</taxon>
        <taxon>Boraginaceae</taxon>
        <taxon>Boraginoideae</taxon>
        <taxon>Lithospermeae</taxon>
        <taxon>Lithospermum</taxon>
    </lineage>
</organism>
<evidence type="ECO:0000256" key="1">
    <source>
        <dbReference type="PROSITE-ProRule" id="PRU00047"/>
    </source>
</evidence>
<evidence type="ECO:0000256" key="3">
    <source>
        <dbReference type="SAM" id="MobiDB-lite"/>
    </source>
</evidence>
<gene>
    <name evidence="5" type="ORF">LIER_12470</name>
</gene>
<evidence type="ECO:0000313" key="6">
    <source>
        <dbReference type="Proteomes" id="UP001454036"/>
    </source>
</evidence>
<evidence type="ECO:0000259" key="4">
    <source>
        <dbReference type="PROSITE" id="PS50158"/>
    </source>
</evidence>
<keyword evidence="6" id="KW-1185">Reference proteome</keyword>
<dbReference type="InterPro" id="IPR001878">
    <property type="entry name" value="Znf_CCHC"/>
</dbReference>